<organism evidence="1 2">
    <name type="scientific">Trichonephila clavata</name>
    <name type="common">Joro spider</name>
    <name type="synonym">Nephila clavata</name>
    <dbReference type="NCBI Taxonomy" id="2740835"/>
    <lineage>
        <taxon>Eukaryota</taxon>
        <taxon>Metazoa</taxon>
        <taxon>Ecdysozoa</taxon>
        <taxon>Arthropoda</taxon>
        <taxon>Chelicerata</taxon>
        <taxon>Arachnida</taxon>
        <taxon>Araneae</taxon>
        <taxon>Araneomorphae</taxon>
        <taxon>Entelegynae</taxon>
        <taxon>Araneoidea</taxon>
        <taxon>Nephilidae</taxon>
        <taxon>Trichonephila</taxon>
    </lineage>
</organism>
<gene>
    <name evidence="1" type="primary">Dscam2_85</name>
    <name evidence="1" type="ORF">TNCT_695891</name>
</gene>
<sequence>MRLLSANQRAMFPTPTSLQVRQVKRQDSGIYQCFVNRDEFSAQASSRLLIGETENGIGIVVAGWMLRLQLLKGNKAEQSNLNFRGEVTLSLLRMKPKINSVPGPHIHSSKSLRQMLIIFFHQHKDVVLFEFCFLFGILDTLEGSLLDAVVADSVKGSND</sequence>
<proteinExistence type="predicted"/>
<evidence type="ECO:0000313" key="2">
    <source>
        <dbReference type="Proteomes" id="UP000887116"/>
    </source>
</evidence>
<protein>
    <submittedName>
        <fullName evidence="1">Down syndrome cell adhesion molecule-like protein Dscam2</fullName>
    </submittedName>
</protein>
<dbReference type="SUPFAM" id="SSF48726">
    <property type="entry name" value="Immunoglobulin"/>
    <property type="match status" value="1"/>
</dbReference>
<dbReference type="EMBL" id="BMAO01031430">
    <property type="protein sequence ID" value="GFQ74971.1"/>
    <property type="molecule type" value="Genomic_DNA"/>
</dbReference>
<evidence type="ECO:0000313" key="1">
    <source>
        <dbReference type="EMBL" id="GFQ74971.1"/>
    </source>
</evidence>
<keyword evidence="2" id="KW-1185">Reference proteome</keyword>
<dbReference type="AlphaFoldDB" id="A0A8X6KJC6"/>
<name>A0A8X6KJC6_TRICU</name>
<reference evidence="1" key="1">
    <citation type="submission" date="2020-07" db="EMBL/GenBank/DDBJ databases">
        <title>Multicomponent nature underlies the extraordinary mechanical properties of spider dragline silk.</title>
        <authorList>
            <person name="Kono N."/>
            <person name="Nakamura H."/>
            <person name="Mori M."/>
            <person name="Yoshida Y."/>
            <person name="Ohtoshi R."/>
            <person name="Malay A.D."/>
            <person name="Moran D.A.P."/>
            <person name="Tomita M."/>
            <person name="Numata K."/>
            <person name="Arakawa K."/>
        </authorList>
    </citation>
    <scope>NUCLEOTIDE SEQUENCE</scope>
</reference>
<dbReference type="Proteomes" id="UP000887116">
    <property type="component" value="Unassembled WGS sequence"/>
</dbReference>
<comment type="caution">
    <text evidence="1">The sequence shown here is derived from an EMBL/GenBank/DDBJ whole genome shotgun (WGS) entry which is preliminary data.</text>
</comment>
<accession>A0A8X6KJC6</accession>
<dbReference type="InterPro" id="IPR036179">
    <property type="entry name" value="Ig-like_dom_sf"/>
</dbReference>